<protein>
    <submittedName>
        <fullName evidence="1">Uncharacterized protein</fullName>
    </submittedName>
</protein>
<sequence length="131" mass="14166">MRGGNTYMHGGDSSLTAAASVFFTQAAHATPTAAALGLFHTRRIHASRAAAGIYTHGGIISQPCLAAHSYSGKVWVLTVYPFHKFSICNLPECIHKYSNLLALKDVGNNSGYLVNKNLREVNECIQNCEVE</sequence>
<proteinExistence type="predicted"/>
<evidence type="ECO:0000313" key="1">
    <source>
        <dbReference type="EMBL" id="ERM97907.1"/>
    </source>
</evidence>
<dbReference type="EMBL" id="KI395686">
    <property type="protein sequence ID" value="ERM97907.1"/>
    <property type="molecule type" value="Genomic_DNA"/>
</dbReference>
<dbReference type="HOGENOM" id="CLU_1930395_0_0_1"/>
<dbReference type="AlphaFoldDB" id="W1NQ86"/>
<evidence type="ECO:0000313" key="2">
    <source>
        <dbReference type="Proteomes" id="UP000017836"/>
    </source>
</evidence>
<gene>
    <name evidence="1" type="ORF">AMTR_s00223p00018310</name>
</gene>
<name>W1NQ86_AMBTC</name>
<keyword evidence="2" id="KW-1185">Reference proteome</keyword>
<dbReference type="Proteomes" id="UP000017836">
    <property type="component" value="Unassembled WGS sequence"/>
</dbReference>
<accession>W1NQ86</accession>
<dbReference type="Gramene" id="ERM97907">
    <property type="protein sequence ID" value="ERM97907"/>
    <property type="gene ID" value="AMTR_s00223p00018310"/>
</dbReference>
<reference evidence="2" key="1">
    <citation type="journal article" date="2013" name="Science">
        <title>The Amborella genome and the evolution of flowering plants.</title>
        <authorList>
            <consortium name="Amborella Genome Project"/>
        </authorList>
    </citation>
    <scope>NUCLEOTIDE SEQUENCE [LARGE SCALE GENOMIC DNA]</scope>
</reference>
<organism evidence="1 2">
    <name type="scientific">Amborella trichopoda</name>
    <dbReference type="NCBI Taxonomy" id="13333"/>
    <lineage>
        <taxon>Eukaryota</taxon>
        <taxon>Viridiplantae</taxon>
        <taxon>Streptophyta</taxon>
        <taxon>Embryophyta</taxon>
        <taxon>Tracheophyta</taxon>
        <taxon>Spermatophyta</taxon>
        <taxon>Magnoliopsida</taxon>
        <taxon>Amborellales</taxon>
        <taxon>Amborellaceae</taxon>
        <taxon>Amborella</taxon>
    </lineage>
</organism>